<keyword evidence="6 7" id="KW-0472">Membrane</keyword>
<comment type="caution">
    <text evidence="10">The sequence shown here is derived from an EMBL/GenBank/DDBJ whole genome shotgun (WGS) entry which is preliminary data.</text>
</comment>
<dbReference type="EMBL" id="CAJNOL010011098">
    <property type="protein sequence ID" value="CAF1653597.1"/>
    <property type="molecule type" value="Genomic_DNA"/>
</dbReference>
<keyword evidence="3" id="KW-1003">Cell membrane</keyword>
<evidence type="ECO:0000256" key="6">
    <source>
        <dbReference type="ARBA" id="ARBA00023136"/>
    </source>
</evidence>
<evidence type="ECO:0000313" key="12">
    <source>
        <dbReference type="Proteomes" id="UP000663870"/>
    </source>
</evidence>
<gene>
    <name evidence="10" type="ORF">JXQ802_LOCUS54929</name>
    <name evidence="11" type="ORF">JXQ802_LOCUS54932</name>
    <name evidence="8" type="ORF">PYM288_LOCUS38426</name>
    <name evidence="9" type="ORF">PYM288_LOCUS38429</name>
</gene>
<dbReference type="PANTHER" id="PTHR10010:SF46">
    <property type="entry name" value="SODIUM-DEPENDENT PHOSPHATE TRANSPORT PROTEIN 2B"/>
    <property type="match status" value="1"/>
</dbReference>
<dbReference type="InterPro" id="IPR003841">
    <property type="entry name" value="Na/Pi_transpt"/>
</dbReference>
<dbReference type="AlphaFoldDB" id="A0A816ET76"/>
<evidence type="ECO:0000256" key="3">
    <source>
        <dbReference type="ARBA" id="ARBA00022475"/>
    </source>
</evidence>
<evidence type="ECO:0000313" key="10">
    <source>
        <dbReference type="EMBL" id="CAF1653578.1"/>
    </source>
</evidence>
<keyword evidence="12" id="KW-1185">Reference proteome</keyword>
<dbReference type="EMBL" id="CAJNOH010009332">
    <property type="protein sequence ID" value="CAF1496511.1"/>
    <property type="molecule type" value="Genomic_DNA"/>
</dbReference>
<organism evidence="10 12">
    <name type="scientific">Rotaria sordida</name>
    <dbReference type="NCBI Taxonomy" id="392033"/>
    <lineage>
        <taxon>Eukaryota</taxon>
        <taxon>Metazoa</taxon>
        <taxon>Spiralia</taxon>
        <taxon>Gnathifera</taxon>
        <taxon>Rotifera</taxon>
        <taxon>Eurotatoria</taxon>
        <taxon>Bdelloidea</taxon>
        <taxon>Philodinida</taxon>
        <taxon>Philodinidae</taxon>
        <taxon>Rotaria</taxon>
    </lineage>
</organism>
<keyword evidence="5 7" id="KW-1133">Transmembrane helix</keyword>
<proteinExistence type="inferred from homology"/>
<dbReference type="EMBL" id="CAJNOL010011096">
    <property type="protein sequence ID" value="CAF1653578.1"/>
    <property type="molecule type" value="Genomic_DNA"/>
</dbReference>
<comment type="similarity">
    <text evidence="2">Belongs to the SLC34A transporter family.</text>
</comment>
<evidence type="ECO:0000313" key="8">
    <source>
        <dbReference type="EMBL" id="CAF1496511.1"/>
    </source>
</evidence>
<dbReference type="Proteomes" id="UP000663870">
    <property type="component" value="Unassembled WGS sequence"/>
</dbReference>
<evidence type="ECO:0000256" key="1">
    <source>
        <dbReference type="ARBA" id="ARBA00004424"/>
    </source>
</evidence>
<dbReference type="EMBL" id="CAJNOH010009334">
    <property type="protein sequence ID" value="CAF1496577.1"/>
    <property type="molecule type" value="Genomic_DNA"/>
</dbReference>
<dbReference type="PANTHER" id="PTHR10010">
    <property type="entry name" value="SOLUTE CARRIER FAMILY 34 SODIUM PHOSPHATE , MEMBER 2-RELATED"/>
    <property type="match status" value="1"/>
</dbReference>
<name>A0A816ET76_9BILA</name>
<dbReference type="GO" id="GO:0044341">
    <property type="term" value="P:sodium-dependent phosphate transport"/>
    <property type="evidence" value="ECO:0007669"/>
    <property type="project" value="InterPro"/>
</dbReference>
<keyword evidence="4 7" id="KW-0812">Transmembrane</keyword>
<feature type="transmembrane region" description="Helical" evidence="7">
    <location>
        <begin position="20"/>
        <end position="39"/>
    </location>
</feature>
<accession>A0A816ET76</accession>
<sequence length="102" mass="11602">MGKHEEFSLAFAGITVHDMFNWLKVLILLSIEIISNMIYHLTNSITKSINFKKNTNSNSEFLTVIRKPLTERIVQLDNEAIESIALGNASPNISLLKRYCSF</sequence>
<reference evidence="10" key="1">
    <citation type="submission" date="2021-02" db="EMBL/GenBank/DDBJ databases">
        <authorList>
            <person name="Nowell W R."/>
        </authorList>
    </citation>
    <scope>NUCLEOTIDE SEQUENCE</scope>
</reference>
<evidence type="ECO:0000256" key="2">
    <source>
        <dbReference type="ARBA" id="ARBA00005808"/>
    </source>
</evidence>
<comment type="subcellular location">
    <subcellularLocation>
        <location evidence="1">Apical cell membrane</location>
        <topology evidence="1">Multi-pass membrane protein</topology>
    </subcellularLocation>
</comment>
<evidence type="ECO:0000256" key="7">
    <source>
        <dbReference type="SAM" id="Phobius"/>
    </source>
</evidence>
<protein>
    <submittedName>
        <fullName evidence="10">Uncharacterized protein</fullName>
    </submittedName>
</protein>
<evidence type="ECO:0000313" key="11">
    <source>
        <dbReference type="EMBL" id="CAF1653597.1"/>
    </source>
</evidence>
<dbReference type="Proteomes" id="UP000663854">
    <property type="component" value="Unassembled WGS sequence"/>
</dbReference>
<evidence type="ECO:0000313" key="9">
    <source>
        <dbReference type="EMBL" id="CAF1496577.1"/>
    </source>
</evidence>
<dbReference type="GO" id="GO:0016324">
    <property type="term" value="C:apical plasma membrane"/>
    <property type="evidence" value="ECO:0007669"/>
    <property type="project" value="UniProtKB-SubCell"/>
</dbReference>
<evidence type="ECO:0000256" key="4">
    <source>
        <dbReference type="ARBA" id="ARBA00022692"/>
    </source>
</evidence>
<evidence type="ECO:0000256" key="5">
    <source>
        <dbReference type="ARBA" id="ARBA00022989"/>
    </source>
</evidence>
<dbReference type="GO" id="GO:0005436">
    <property type="term" value="F:sodium:phosphate symporter activity"/>
    <property type="evidence" value="ECO:0007669"/>
    <property type="project" value="InterPro"/>
</dbReference>